<dbReference type="InterPro" id="IPR020889">
    <property type="entry name" value="LipoPS_assembly_LptD"/>
</dbReference>
<comment type="caution">
    <text evidence="2">Lacks conserved residue(s) required for the propagation of feature annotation.</text>
</comment>
<dbReference type="PATRIC" id="fig|1440762.4.peg.2187"/>
<accession>A0A0G9H1B0</accession>
<dbReference type="OrthoDB" id="9760225at2"/>
<dbReference type="HAMAP" id="MF_01411">
    <property type="entry name" value="LPS_assembly_LptD"/>
    <property type="match status" value="1"/>
</dbReference>
<reference evidence="5 6" key="1">
    <citation type="journal article" date="2015" name="Antonie Van Leeuwenhoek">
        <title>A phylogenomic and molecular marker based taxonomic framework for the order Xanthomonadales: proposal to transfer the families Algiphilaceae and Solimonadaceae to the order Nevskiales ord. nov. and to create a new family within the order Xanthomonadales, the family Rhodanobacteraceae fam. nov., containing the genus Rhodanobacter and its closest relatives.</title>
        <authorList>
            <person name="Naushad S."/>
            <person name="Adeolu M."/>
            <person name="Wong S."/>
            <person name="Sohail M."/>
            <person name="Schellhorn H.E."/>
            <person name="Gupta R.S."/>
        </authorList>
    </citation>
    <scope>NUCLEOTIDE SEQUENCE [LARGE SCALE GENOMIC DNA]</scope>
    <source>
        <strain evidence="5 6">DSM 16301</strain>
    </source>
</reference>
<keyword evidence="1 2" id="KW-0998">Cell outer membrane</keyword>
<evidence type="ECO:0000256" key="2">
    <source>
        <dbReference type="HAMAP-Rule" id="MF_01411"/>
    </source>
</evidence>
<dbReference type="InterPro" id="IPR007543">
    <property type="entry name" value="LptD_C"/>
</dbReference>
<dbReference type="InterPro" id="IPR050218">
    <property type="entry name" value="LptD"/>
</dbReference>
<comment type="similarity">
    <text evidence="2">Belongs to the LptD family.</text>
</comment>
<dbReference type="EMBL" id="JPLA01000030">
    <property type="protein sequence ID" value="KLD63266.1"/>
    <property type="molecule type" value="Genomic_DNA"/>
</dbReference>
<evidence type="ECO:0000256" key="3">
    <source>
        <dbReference type="SAM" id="MobiDB-lite"/>
    </source>
</evidence>
<keyword evidence="2" id="KW-0472">Membrane</keyword>
<dbReference type="GO" id="GO:0009279">
    <property type="term" value="C:cell outer membrane"/>
    <property type="evidence" value="ECO:0007669"/>
    <property type="project" value="UniProtKB-SubCell"/>
</dbReference>
<dbReference type="Pfam" id="PF04453">
    <property type="entry name" value="LptD"/>
    <property type="match status" value="1"/>
</dbReference>
<comment type="function">
    <text evidence="2">Together with LptE, is involved in the assembly of lipopolysaccharide (LPS) at the surface of the outer membrane.</text>
</comment>
<dbReference type="STRING" id="1440762.Y882_12735"/>
<evidence type="ECO:0000256" key="1">
    <source>
        <dbReference type="ARBA" id="ARBA00023237"/>
    </source>
</evidence>
<dbReference type="PANTHER" id="PTHR30189">
    <property type="entry name" value="LPS-ASSEMBLY PROTEIN"/>
    <property type="match status" value="1"/>
</dbReference>
<evidence type="ECO:0000259" key="4">
    <source>
        <dbReference type="Pfam" id="PF04453"/>
    </source>
</evidence>
<dbReference type="GO" id="GO:0015920">
    <property type="term" value="P:lipopolysaccharide transport"/>
    <property type="evidence" value="ECO:0007669"/>
    <property type="project" value="InterPro"/>
</dbReference>
<comment type="subunit">
    <text evidence="2">Component of the lipopolysaccharide transport and assembly complex. Interacts with LptE and LptA.</text>
</comment>
<dbReference type="GO" id="GO:1990351">
    <property type="term" value="C:transporter complex"/>
    <property type="evidence" value="ECO:0007669"/>
    <property type="project" value="TreeGrafter"/>
</dbReference>
<dbReference type="GO" id="GO:0043165">
    <property type="term" value="P:Gram-negative-bacterium-type cell outer membrane assembly"/>
    <property type="evidence" value="ECO:0007669"/>
    <property type="project" value="UniProtKB-UniRule"/>
</dbReference>
<dbReference type="RefSeq" id="WP_046972242.1">
    <property type="nucleotide sequence ID" value="NZ_JPLA01000030.1"/>
</dbReference>
<protein>
    <recommendedName>
        <fullName evidence="2">LPS-assembly protein LptD</fullName>
    </recommendedName>
</protein>
<dbReference type="AlphaFoldDB" id="A0A0G9H1B0"/>
<proteinExistence type="inferred from homology"/>
<keyword evidence="2" id="KW-0732">Signal</keyword>
<name>A0A0G9H1B0_9GAMM</name>
<evidence type="ECO:0000313" key="5">
    <source>
        <dbReference type="EMBL" id="KLD63266.1"/>
    </source>
</evidence>
<dbReference type="PANTHER" id="PTHR30189:SF1">
    <property type="entry name" value="LPS-ASSEMBLY PROTEIN LPTD"/>
    <property type="match status" value="1"/>
</dbReference>
<feature type="chain" id="PRO_5008988447" description="LPS-assembly protein LptD" evidence="2">
    <location>
        <begin position="32"/>
        <end position="828"/>
    </location>
</feature>
<sequence precursor="true">MTPKLPPRHLPPRRLLAVAAALALFGGPAEAQSAAEAQPAPSQPNAPTTPSVAPAAVSNCPLGAYRCPTRPLNYNMCHANAMLSFYDPTMSKDSSVRETSNTYVAAQRVDSSNQSVYHLEGDVKMDRADQRMQADVADYSDDTTDYDARGNVRYQEVGQLVSSEHMRGNQNASTSIADNVSYQMLTNRGNGVATQGQMLDDQRTRYFNATYSTCDVGNHVWELHAKDIRMDKETGEGVAHDATMYLYNVPFFWLPTFTFPINDDRKSGFLTPTVGNSSRSGFMISAPYYLNLAPNYDATLDPRIYTDRGVMLASEFRYLVPGSSGQFNFEYLPNDQGANDPDSTEKTKGADRWLLKYYDSTHLYGPWSLYAGINLASDRNYLRDFGNDFYTTTTSQLTSSTYINGAGKWGAAFWNASFGADYYQNADYSLPDTSVQYKRWPRATFNVDYPLNRWLDVGANTEAVAFRKEDSIEGNRLDLYPYIQADFRGAAWFVKPRVAYRYTGYDLTGNSQQYGYYGLLGSTDTSPFTSNSPSRSLPIVSVDSGLIFDRSTSLFGTSYTQTLEPRLYYLYVPYRNQNNLPLFDTNLMSFDTWELFTPNTFSGADRQENANNLSAMLTTRLLDDNGVERLSASFGQIRYLTQQRVQIPDSNTTVPGPTNWSGSDYIIDLSTQLNDDWKLMSQYQWNPALGLTDLGAVTVQKRIKTDGILNFSYRYRRNPGSTLAQKTPLLEQYDASIVYPVSDRWRLIGHWTYSVLDKRTVEALAGVEHDSCCVALRLVARHYVNTYDTTTALGNANTAIMFEVEFKGMGGFTGQSENAIRNGILGYQ</sequence>
<comment type="subcellular location">
    <subcellularLocation>
        <location evidence="2">Cell outer membrane</location>
    </subcellularLocation>
</comment>
<feature type="domain" description="LptD C-terminal" evidence="4">
    <location>
        <begin position="351"/>
        <end position="745"/>
    </location>
</feature>
<feature type="region of interest" description="Disordered" evidence="3">
    <location>
        <begin position="33"/>
        <end position="53"/>
    </location>
</feature>
<dbReference type="Proteomes" id="UP000035481">
    <property type="component" value="Unassembled WGS sequence"/>
</dbReference>
<evidence type="ECO:0000313" key="6">
    <source>
        <dbReference type="Proteomes" id="UP000035481"/>
    </source>
</evidence>
<comment type="caution">
    <text evidence="5">The sequence shown here is derived from an EMBL/GenBank/DDBJ whole genome shotgun (WGS) entry which is preliminary data.</text>
</comment>
<organism evidence="5 6">
    <name type="scientific">Dyella japonica DSM 16301</name>
    <dbReference type="NCBI Taxonomy" id="1440762"/>
    <lineage>
        <taxon>Bacteria</taxon>
        <taxon>Pseudomonadati</taxon>
        <taxon>Pseudomonadota</taxon>
        <taxon>Gammaproteobacteria</taxon>
        <taxon>Lysobacterales</taxon>
        <taxon>Rhodanobacteraceae</taxon>
        <taxon>Dyella</taxon>
    </lineage>
</organism>
<feature type="signal peptide" evidence="2">
    <location>
        <begin position="1"/>
        <end position="31"/>
    </location>
</feature>
<gene>
    <name evidence="2" type="primary">lptD</name>
    <name evidence="5" type="ORF">Y882_12735</name>
</gene>